<dbReference type="PANTHER" id="PTHR47840">
    <property type="entry name" value="ZN(II)2CYS6 TRANSCRIPTION FACTOR (EUROFUNG)-RELATED"/>
    <property type="match status" value="1"/>
</dbReference>
<dbReference type="CDD" id="cd12148">
    <property type="entry name" value="fungal_TF_MHR"/>
    <property type="match status" value="1"/>
</dbReference>
<dbReference type="RefSeq" id="XP_007681333.1">
    <property type="nucleotide sequence ID" value="XM_007683143.1"/>
</dbReference>
<dbReference type="GeneID" id="19117524"/>
<dbReference type="Proteomes" id="UP000011761">
    <property type="component" value="Unassembled WGS sequence"/>
</dbReference>
<reference evidence="7 8" key="1">
    <citation type="journal article" date="2012" name="PLoS Pathog.">
        <title>Diverse lifestyles and strategies of plant pathogenesis encoded in the genomes of eighteen Dothideomycetes fungi.</title>
        <authorList>
            <person name="Ohm R.A."/>
            <person name="Feau N."/>
            <person name="Henrissat B."/>
            <person name="Schoch C.L."/>
            <person name="Horwitz B.A."/>
            <person name="Barry K.W."/>
            <person name="Condon B.J."/>
            <person name="Copeland A.C."/>
            <person name="Dhillon B."/>
            <person name="Glaser F."/>
            <person name="Hesse C.N."/>
            <person name="Kosti I."/>
            <person name="LaButti K."/>
            <person name="Lindquist E.A."/>
            <person name="Lucas S."/>
            <person name="Salamov A.A."/>
            <person name="Bradshaw R.E."/>
            <person name="Ciuffetti L."/>
            <person name="Hamelin R.C."/>
            <person name="Kema G.H.J."/>
            <person name="Lawrence C."/>
            <person name="Scott J.A."/>
            <person name="Spatafora J.W."/>
            <person name="Turgeon B.G."/>
            <person name="de Wit P.J.G.M."/>
            <person name="Zhong S."/>
            <person name="Goodwin S.B."/>
            <person name="Grigoriev I.V."/>
        </authorList>
    </citation>
    <scope>NUCLEOTIDE SEQUENCE [LARGE SCALE GENOMIC DNA]</scope>
    <source>
        <strain evidence="7 8">UAMH 10762</strain>
    </source>
</reference>
<dbReference type="eggNOG" id="ENOG502SHJ1">
    <property type="taxonomic scope" value="Eukaryota"/>
</dbReference>
<evidence type="ECO:0000256" key="2">
    <source>
        <dbReference type="ARBA" id="ARBA00023015"/>
    </source>
</evidence>
<keyword evidence="1" id="KW-0479">Metal-binding</keyword>
<gene>
    <name evidence="7" type="ORF">BAUCODRAFT_98616</name>
</gene>
<dbReference type="KEGG" id="bcom:BAUCODRAFT_98616"/>
<dbReference type="OrthoDB" id="5392779at2759"/>
<keyword evidence="8" id="KW-1185">Reference proteome</keyword>
<dbReference type="AlphaFoldDB" id="M2LDH4"/>
<dbReference type="PROSITE" id="PS50048">
    <property type="entry name" value="ZN2_CY6_FUNGAL_2"/>
    <property type="match status" value="1"/>
</dbReference>
<dbReference type="GO" id="GO:0006351">
    <property type="term" value="P:DNA-templated transcription"/>
    <property type="evidence" value="ECO:0007669"/>
    <property type="project" value="InterPro"/>
</dbReference>
<dbReference type="Pfam" id="PF00172">
    <property type="entry name" value="Zn_clus"/>
    <property type="match status" value="1"/>
</dbReference>
<dbReference type="PROSITE" id="PS00463">
    <property type="entry name" value="ZN2_CY6_FUNGAL_1"/>
    <property type="match status" value="1"/>
</dbReference>
<dbReference type="InterPro" id="IPR036864">
    <property type="entry name" value="Zn2-C6_fun-type_DNA-bd_sf"/>
</dbReference>
<feature type="region of interest" description="Disordered" evidence="5">
    <location>
        <begin position="200"/>
        <end position="226"/>
    </location>
</feature>
<feature type="domain" description="Zn(2)-C6 fungal-type" evidence="6">
    <location>
        <begin position="34"/>
        <end position="67"/>
    </location>
</feature>
<evidence type="ECO:0000313" key="7">
    <source>
        <dbReference type="EMBL" id="EMC92012.1"/>
    </source>
</evidence>
<name>M2LDH4_BAUPA</name>
<dbReference type="HOGENOM" id="CLU_004804_0_2_1"/>
<dbReference type="GO" id="GO:0000981">
    <property type="term" value="F:DNA-binding transcription factor activity, RNA polymerase II-specific"/>
    <property type="evidence" value="ECO:0007669"/>
    <property type="project" value="InterPro"/>
</dbReference>
<dbReference type="SUPFAM" id="SSF57701">
    <property type="entry name" value="Zn2/Cys6 DNA-binding domain"/>
    <property type="match status" value="1"/>
</dbReference>
<evidence type="ECO:0000256" key="1">
    <source>
        <dbReference type="ARBA" id="ARBA00022723"/>
    </source>
</evidence>
<sequence>MSDGADAPALLATMIDAPDENPAKRRKVRKGTHSCRECRRRKVRCIFASPEDTACIICQKRGSECISQVNGDEPGFILRDVHFDRETLKSATVHEYGDGQHYNLANHVTVSRMHHQSLSNSGITTSAIPTNHHEGPEYDVQPLGSYQASNTLPTPVPSQTSVSGIEKHTEVMQTLLGALPCQQDTKLLISKVGSSSSMRCYSSHRIRGQKTGNEPKRQTPRKDLLQPEKHPVLLARQMLDFAASLQSLSPKESIPQLSIHHHTIMLKLAGVAIKEVTTNDALLGSLEGLEIVILEALYHIDCGNIRRGWVTLRRAVTIAQLLGLHWKGHHRFKCIDESDDLDPDAMWISIVCMERMVSLLLGLPTSTLAVDIAMYGSTSVTVRECKLPTALACLMAKIMERNQITAPQEALEMTDSIDRELISFSEGAPQQFWSPINYAGLRVGSVEALDEFQRTLDQVCYYTLVIQLHLPYMLCPDQRIYSKIACVNASREILTREIALRTFDPVSACSRMADFMALIGGMTLMLAHAVSHCGKSTNNLLAHARLGDRAMVERALECMESMFQMNEDALAVKCAAMLQNLLAIEVEAAAAARMEGEHDGEGSKMVIIRVPFIGGISFSKNGVATIAISTIEQDQGLSDGVIIGGIGAISIDHTKAPKRGVSKPVADITVPRATPSFMSIANEPLLPSLPAQETPESQALQQDPMFPDAAAILDDWWLQGLDTAFFETLMRGAGDR</sequence>
<evidence type="ECO:0000313" key="8">
    <source>
        <dbReference type="Proteomes" id="UP000011761"/>
    </source>
</evidence>
<dbReference type="SMART" id="SM00906">
    <property type="entry name" value="Fungal_trans"/>
    <property type="match status" value="1"/>
</dbReference>
<accession>M2LDH4</accession>
<proteinExistence type="predicted"/>
<dbReference type="GO" id="GO:0003677">
    <property type="term" value="F:DNA binding"/>
    <property type="evidence" value="ECO:0007669"/>
    <property type="project" value="InterPro"/>
</dbReference>
<dbReference type="InterPro" id="IPR001138">
    <property type="entry name" value="Zn2Cys6_DnaBD"/>
</dbReference>
<dbReference type="CDD" id="cd00067">
    <property type="entry name" value="GAL4"/>
    <property type="match status" value="1"/>
</dbReference>
<evidence type="ECO:0000259" key="6">
    <source>
        <dbReference type="PROSITE" id="PS50048"/>
    </source>
</evidence>
<keyword evidence="2" id="KW-0805">Transcription regulation</keyword>
<dbReference type="OMA" id="TKEEMHG"/>
<feature type="non-terminal residue" evidence="7">
    <location>
        <position position="736"/>
    </location>
</feature>
<keyword evidence="3" id="KW-0804">Transcription</keyword>
<dbReference type="SMART" id="SM00066">
    <property type="entry name" value="GAL4"/>
    <property type="match status" value="1"/>
</dbReference>
<dbReference type="EMBL" id="KB445563">
    <property type="protein sequence ID" value="EMC92012.1"/>
    <property type="molecule type" value="Genomic_DNA"/>
</dbReference>
<dbReference type="InterPro" id="IPR007219">
    <property type="entry name" value="XnlR_reg_dom"/>
</dbReference>
<dbReference type="PANTHER" id="PTHR47840:SF1">
    <property type="entry name" value="ZN(II)2CYS6 TRANSCRIPTION FACTOR (EUROFUNG)"/>
    <property type="match status" value="1"/>
</dbReference>
<dbReference type="GO" id="GO:0008270">
    <property type="term" value="F:zinc ion binding"/>
    <property type="evidence" value="ECO:0007669"/>
    <property type="project" value="InterPro"/>
</dbReference>
<evidence type="ECO:0000256" key="5">
    <source>
        <dbReference type="SAM" id="MobiDB-lite"/>
    </source>
</evidence>
<dbReference type="STRING" id="717646.M2LDH4"/>
<keyword evidence="4" id="KW-0539">Nucleus</keyword>
<evidence type="ECO:0000256" key="3">
    <source>
        <dbReference type="ARBA" id="ARBA00023163"/>
    </source>
</evidence>
<organism evidence="7 8">
    <name type="scientific">Baudoinia panamericana (strain UAMH 10762)</name>
    <name type="common">Angels' share fungus</name>
    <name type="synonym">Baudoinia compniacensis (strain UAMH 10762)</name>
    <dbReference type="NCBI Taxonomy" id="717646"/>
    <lineage>
        <taxon>Eukaryota</taxon>
        <taxon>Fungi</taxon>
        <taxon>Dikarya</taxon>
        <taxon>Ascomycota</taxon>
        <taxon>Pezizomycotina</taxon>
        <taxon>Dothideomycetes</taxon>
        <taxon>Dothideomycetidae</taxon>
        <taxon>Mycosphaerellales</taxon>
        <taxon>Teratosphaeriaceae</taxon>
        <taxon>Baudoinia</taxon>
    </lineage>
</organism>
<feature type="compositionally biased region" description="Basic and acidic residues" evidence="5">
    <location>
        <begin position="213"/>
        <end position="226"/>
    </location>
</feature>
<dbReference type="Gene3D" id="4.10.240.10">
    <property type="entry name" value="Zn(2)-C6 fungal-type DNA-binding domain"/>
    <property type="match status" value="1"/>
</dbReference>
<evidence type="ECO:0000256" key="4">
    <source>
        <dbReference type="ARBA" id="ARBA00023242"/>
    </source>
</evidence>
<protein>
    <recommendedName>
        <fullName evidence="6">Zn(2)-C6 fungal-type domain-containing protein</fullName>
    </recommendedName>
</protein>